<dbReference type="PANTHER" id="PTHR21310:SF58">
    <property type="entry name" value="AMINOGLYCOSIDE PHOSPHOTRANSFERASE DOMAIN-CONTAINING PROTEIN"/>
    <property type="match status" value="1"/>
</dbReference>
<dbReference type="Pfam" id="PF01636">
    <property type="entry name" value="APH"/>
    <property type="match status" value="1"/>
</dbReference>
<proteinExistence type="predicted"/>
<name>A0A8H3Z286_VENIN</name>
<organism evidence="2 3">
    <name type="scientific">Venturia inaequalis</name>
    <name type="common">Apple scab fungus</name>
    <dbReference type="NCBI Taxonomy" id="5025"/>
    <lineage>
        <taxon>Eukaryota</taxon>
        <taxon>Fungi</taxon>
        <taxon>Dikarya</taxon>
        <taxon>Ascomycota</taxon>
        <taxon>Pezizomycotina</taxon>
        <taxon>Dothideomycetes</taxon>
        <taxon>Pleosporomycetidae</taxon>
        <taxon>Venturiales</taxon>
        <taxon>Venturiaceae</taxon>
        <taxon>Venturia</taxon>
    </lineage>
</organism>
<sequence length="327" mass="36619">MFCPMSPPIEASVRKISPDVWMLGSKMICERIRAVGGNCVASWSDESGNLFQLRQQQTSAQDLVDAEIDAHRRIHFAGTSAAAWKIGDAYCKVKSYVPGMEYEADSISFFRSKVPAIPLPEVIHSWVDEELCRTFLILGQVKGKTLAESWHLLSSKQRTAIARTVASFCTLLAQNSESSLQSVAGRSIYEPHLTKSPYQSRPSWMLCPLGPFKPHELAQYLGESQLATLPVIPDTFYFYHADLGPTNIIISKEGHIEGVLDWESAGFFPKFWIATEPLISAGFNLPQESDADRYAWANMFSAALEVEGFEVAMDQFKMWKICCDKQM</sequence>
<reference evidence="2 3" key="1">
    <citation type="submission" date="2018-12" db="EMBL/GenBank/DDBJ databases">
        <title>Venturia inaequalis Genome Resource.</title>
        <authorList>
            <person name="Lichtner F.J."/>
        </authorList>
    </citation>
    <scope>NUCLEOTIDE SEQUENCE [LARGE SCALE GENOMIC DNA]</scope>
    <source>
        <strain evidence="2 3">120213</strain>
    </source>
</reference>
<dbReference type="EMBL" id="WNWS01000102">
    <property type="protein sequence ID" value="KAE9980528.1"/>
    <property type="molecule type" value="Genomic_DNA"/>
</dbReference>
<evidence type="ECO:0000313" key="2">
    <source>
        <dbReference type="EMBL" id="KAE9980528.1"/>
    </source>
</evidence>
<dbReference type="SUPFAM" id="SSF56112">
    <property type="entry name" value="Protein kinase-like (PK-like)"/>
    <property type="match status" value="1"/>
</dbReference>
<feature type="domain" description="Aminoglycoside phosphotransferase" evidence="1">
    <location>
        <begin position="98"/>
        <end position="266"/>
    </location>
</feature>
<evidence type="ECO:0000259" key="1">
    <source>
        <dbReference type="Pfam" id="PF01636"/>
    </source>
</evidence>
<comment type="caution">
    <text evidence="2">The sequence shown here is derived from an EMBL/GenBank/DDBJ whole genome shotgun (WGS) entry which is preliminary data.</text>
</comment>
<dbReference type="InterPro" id="IPR051678">
    <property type="entry name" value="AGP_Transferase"/>
</dbReference>
<dbReference type="Gene3D" id="3.90.1200.10">
    <property type="match status" value="1"/>
</dbReference>
<dbReference type="Proteomes" id="UP000447873">
    <property type="component" value="Unassembled WGS sequence"/>
</dbReference>
<protein>
    <recommendedName>
        <fullName evidence="1">Aminoglycoside phosphotransferase domain-containing protein</fullName>
    </recommendedName>
</protein>
<dbReference type="AlphaFoldDB" id="A0A8H3Z286"/>
<gene>
    <name evidence="2" type="ORF">EG328_000264</name>
</gene>
<dbReference type="InterPro" id="IPR011009">
    <property type="entry name" value="Kinase-like_dom_sf"/>
</dbReference>
<dbReference type="PANTHER" id="PTHR21310">
    <property type="entry name" value="AMINOGLYCOSIDE PHOSPHOTRANSFERASE-RELATED-RELATED"/>
    <property type="match status" value="1"/>
</dbReference>
<dbReference type="InterPro" id="IPR002575">
    <property type="entry name" value="Aminoglycoside_PTrfase"/>
</dbReference>
<evidence type="ECO:0000313" key="3">
    <source>
        <dbReference type="Proteomes" id="UP000447873"/>
    </source>
</evidence>
<accession>A0A8H3Z286</accession>